<comment type="caution">
    <text evidence="9">The sequence shown here is derived from an EMBL/GenBank/DDBJ whole genome shotgun (WGS) entry which is preliminary data.</text>
</comment>
<dbReference type="AlphaFoldDB" id="A0A7V2AV95"/>
<keyword evidence="3" id="KW-1003">Cell membrane</keyword>
<gene>
    <name evidence="9" type="ORF">ENO08_05455</name>
</gene>
<dbReference type="PROSITE" id="PS50928">
    <property type="entry name" value="ABC_TM1"/>
    <property type="match status" value="1"/>
</dbReference>
<evidence type="ECO:0000256" key="4">
    <source>
        <dbReference type="ARBA" id="ARBA00022692"/>
    </source>
</evidence>
<feature type="transmembrane region" description="Helical" evidence="7">
    <location>
        <begin position="200"/>
        <end position="230"/>
    </location>
</feature>
<dbReference type="GO" id="GO:0055085">
    <property type="term" value="P:transmembrane transport"/>
    <property type="evidence" value="ECO:0007669"/>
    <property type="project" value="InterPro"/>
</dbReference>
<dbReference type="Pfam" id="PF00528">
    <property type="entry name" value="BPD_transp_1"/>
    <property type="match status" value="1"/>
</dbReference>
<keyword evidence="6 7" id="KW-0472">Membrane</keyword>
<protein>
    <submittedName>
        <fullName evidence="9">ABC transporter permease</fullName>
    </submittedName>
</protein>
<feature type="transmembrane region" description="Helical" evidence="7">
    <location>
        <begin position="20"/>
        <end position="41"/>
    </location>
</feature>
<evidence type="ECO:0000256" key="1">
    <source>
        <dbReference type="ARBA" id="ARBA00004651"/>
    </source>
</evidence>
<organism evidence="9">
    <name type="scientific">Eiseniibacteriota bacterium</name>
    <dbReference type="NCBI Taxonomy" id="2212470"/>
    <lineage>
        <taxon>Bacteria</taxon>
        <taxon>Candidatus Eiseniibacteriota</taxon>
    </lineage>
</organism>
<sequence>MRGGRSIWSAGWSRFRRNRLAMAGAVTVLILYLAAVFAPMLTPYDPVSHGRLPEMRHQPPSREHLLGTDKFGRDVLTRIVYGARVSLTVSFLAVALSVVLGSVTGAVAGYSGGVVDAALMRIVDALMSIPRLFLMLTCIALFSRSMLLVIVLLGATGWMGTARLVRGQILSLRSREFVSAAEALGAGGGRIVLRHLIPNTITVIIVSATLKIGLIILVEASLGFLGLGVPPPTPSWGMMVYEGREVLLDAWWVSTFPGLAIIVTVVGYNLLGDGLRDSFDPIQFT</sequence>
<dbReference type="InterPro" id="IPR000515">
    <property type="entry name" value="MetI-like"/>
</dbReference>
<evidence type="ECO:0000256" key="7">
    <source>
        <dbReference type="RuleBase" id="RU363032"/>
    </source>
</evidence>
<dbReference type="CDD" id="cd06261">
    <property type="entry name" value="TM_PBP2"/>
    <property type="match status" value="1"/>
</dbReference>
<feature type="domain" description="ABC transmembrane type-1" evidence="8">
    <location>
        <begin position="83"/>
        <end position="272"/>
    </location>
</feature>
<dbReference type="Proteomes" id="UP000886069">
    <property type="component" value="Unassembled WGS sequence"/>
</dbReference>
<keyword evidence="2 7" id="KW-0813">Transport</keyword>
<dbReference type="PANTHER" id="PTHR43386">
    <property type="entry name" value="OLIGOPEPTIDE TRANSPORT SYSTEM PERMEASE PROTEIN APPC"/>
    <property type="match status" value="1"/>
</dbReference>
<keyword evidence="5 7" id="KW-1133">Transmembrane helix</keyword>
<comment type="similarity">
    <text evidence="7">Belongs to the binding-protein-dependent transport system permease family.</text>
</comment>
<dbReference type="EMBL" id="DSEC01000386">
    <property type="protein sequence ID" value="HER43887.1"/>
    <property type="molecule type" value="Genomic_DNA"/>
</dbReference>
<dbReference type="PANTHER" id="PTHR43386:SF1">
    <property type="entry name" value="D,D-DIPEPTIDE TRANSPORT SYSTEM PERMEASE PROTEIN DDPC-RELATED"/>
    <property type="match status" value="1"/>
</dbReference>
<proteinExistence type="inferred from homology"/>
<dbReference type="InterPro" id="IPR050366">
    <property type="entry name" value="BP-dependent_transpt_permease"/>
</dbReference>
<comment type="subcellular location">
    <subcellularLocation>
        <location evidence="1 7">Cell membrane</location>
        <topology evidence="1 7">Multi-pass membrane protein</topology>
    </subcellularLocation>
</comment>
<dbReference type="SUPFAM" id="SSF161098">
    <property type="entry name" value="MetI-like"/>
    <property type="match status" value="1"/>
</dbReference>
<evidence type="ECO:0000313" key="9">
    <source>
        <dbReference type="EMBL" id="HER43887.1"/>
    </source>
</evidence>
<dbReference type="Pfam" id="PF12911">
    <property type="entry name" value="OppC_N"/>
    <property type="match status" value="1"/>
</dbReference>
<keyword evidence="4 7" id="KW-0812">Transmembrane</keyword>
<evidence type="ECO:0000256" key="6">
    <source>
        <dbReference type="ARBA" id="ARBA00023136"/>
    </source>
</evidence>
<reference evidence="9" key="1">
    <citation type="journal article" date="2020" name="mSystems">
        <title>Genome- and Community-Level Interaction Insights into Carbon Utilization and Element Cycling Functions of Hydrothermarchaeota in Hydrothermal Sediment.</title>
        <authorList>
            <person name="Zhou Z."/>
            <person name="Liu Y."/>
            <person name="Xu W."/>
            <person name="Pan J."/>
            <person name="Luo Z.H."/>
            <person name="Li M."/>
        </authorList>
    </citation>
    <scope>NUCLEOTIDE SEQUENCE [LARGE SCALE GENOMIC DNA]</scope>
    <source>
        <strain evidence="9">SpSt-1233</strain>
    </source>
</reference>
<feature type="transmembrane region" description="Helical" evidence="7">
    <location>
        <begin position="250"/>
        <end position="271"/>
    </location>
</feature>
<accession>A0A7V2AV95</accession>
<evidence type="ECO:0000256" key="5">
    <source>
        <dbReference type="ARBA" id="ARBA00022989"/>
    </source>
</evidence>
<dbReference type="InterPro" id="IPR035906">
    <property type="entry name" value="MetI-like_sf"/>
</dbReference>
<evidence type="ECO:0000256" key="3">
    <source>
        <dbReference type="ARBA" id="ARBA00022475"/>
    </source>
</evidence>
<name>A0A7V2AV95_UNCEI</name>
<feature type="transmembrane region" description="Helical" evidence="7">
    <location>
        <begin position="85"/>
        <end position="110"/>
    </location>
</feature>
<dbReference type="Gene3D" id="1.10.3720.10">
    <property type="entry name" value="MetI-like"/>
    <property type="match status" value="1"/>
</dbReference>
<evidence type="ECO:0000259" key="8">
    <source>
        <dbReference type="PROSITE" id="PS50928"/>
    </source>
</evidence>
<evidence type="ECO:0000256" key="2">
    <source>
        <dbReference type="ARBA" id="ARBA00022448"/>
    </source>
</evidence>
<dbReference type="InterPro" id="IPR025966">
    <property type="entry name" value="OppC_N"/>
</dbReference>
<dbReference type="GO" id="GO:0005886">
    <property type="term" value="C:plasma membrane"/>
    <property type="evidence" value="ECO:0007669"/>
    <property type="project" value="UniProtKB-SubCell"/>
</dbReference>